<dbReference type="AlphaFoldDB" id="A0A2A2WT69"/>
<dbReference type="Pfam" id="PF13508">
    <property type="entry name" value="Acetyltransf_7"/>
    <property type="match status" value="1"/>
</dbReference>
<dbReference type="EMBL" id="NTGA01000006">
    <property type="protein sequence ID" value="PAY24387.1"/>
    <property type="molecule type" value="Genomic_DNA"/>
</dbReference>
<accession>A0A2A2WT69</accession>
<name>A0A2A2WT69_9ACTN</name>
<keyword evidence="2" id="KW-0808">Transferase</keyword>
<evidence type="ECO:0000313" key="3">
    <source>
        <dbReference type="Proteomes" id="UP000218810"/>
    </source>
</evidence>
<comment type="caution">
    <text evidence="2">The sequence shown here is derived from an EMBL/GenBank/DDBJ whole genome shotgun (WGS) entry which is preliminary data.</text>
</comment>
<dbReference type="OrthoDB" id="3692150at2"/>
<dbReference type="InterPro" id="IPR016181">
    <property type="entry name" value="Acyl_CoA_acyltransferase"/>
</dbReference>
<feature type="domain" description="N-acetyltransferase" evidence="1">
    <location>
        <begin position="3"/>
        <end position="187"/>
    </location>
</feature>
<protein>
    <submittedName>
        <fullName evidence="2">GNAT family N-acetyltransferase</fullName>
    </submittedName>
</protein>
<dbReference type="GO" id="GO:0016747">
    <property type="term" value="F:acyltransferase activity, transferring groups other than amino-acyl groups"/>
    <property type="evidence" value="ECO:0007669"/>
    <property type="project" value="InterPro"/>
</dbReference>
<gene>
    <name evidence="2" type="ORF">CEY15_03590</name>
</gene>
<sequence length="199" mass="22431">MDTVITSLDAGEFRDRLPEALGVYVDAMGYPPQVIRSRAPAWMEHSHRDGWSGVAAFESPRRRFLGHARGPLVAICYGYRGAPGQWWYEQVARGLGDQGRQLPTDYVELTELHVSPRYQGRGIGTELLRRFLADRTERSVLLSTPEVPEEANGAWRLYRSLGFSDVLRAYRFEGDARPFAVLSRSLPLTQHGGSREQPS</sequence>
<proteinExistence type="predicted"/>
<reference evidence="3" key="1">
    <citation type="submission" date="2017-09" db="EMBL/GenBank/DDBJ databases">
        <authorList>
            <person name="Zhang Y."/>
            <person name="Huang X."/>
            <person name="Liu J."/>
            <person name="Lu L."/>
            <person name="Peng K."/>
        </authorList>
    </citation>
    <scope>NUCLEOTIDE SEQUENCE [LARGE SCALE GENOMIC DNA]</scope>
    <source>
        <strain evidence="3">S-XJ-1</strain>
    </source>
</reference>
<organism evidence="2 3">
    <name type="scientific">Dietzia natronolimnaea</name>
    <dbReference type="NCBI Taxonomy" id="161920"/>
    <lineage>
        <taxon>Bacteria</taxon>
        <taxon>Bacillati</taxon>
        <taxon>Actinomycetota</taxon>
        <taxon>Actinomycetes</taxon>
        <taxon>Mycobacteriales</taxon>
        <taxon>Dietziaceae</taxon>
        <taxon>Dietzia</taxon>
    </lineage>
</organism>
<keyword evidence="3" id="KW-1185">Reference proteome</keyword>
<dbReference type="PROSITE" id="PS51186">
    <property type="entry name" value="GNAT"/>
    <property type="match status" value="1"/>
</dbReference>
<dbReference type="InterPro" id="IPR000182">
    <property type="entry name" value="GNAT_dom"/>
</dbReference>
<evidence type="ECO:0000313" key="2">
    <source>
        <dbReference type="EMBL" id="PAY24387.1"/>
    </source>
</evidence>
<dbReference type="RefSeq" id="WP_095717375.1">
    <property type="nucleotide sequence ID" value="NZ_NTGA01000006.1"/>
</dbReference>
<dbReference type="SUPFAM" id="SSF55729">
    <property type="entry name" value="Acyl-CoA N-acyltransferases (Nat)"/>
    <property type="match status" value="1"/>
</dbReference>
<dbReference type="Gene3D" id="3.40.630.30">
    <property type="match status" value="1"/>
</dbReference>
<evidence type="ECO:0000259" key="1">
    <source>
        <dbReference type="PROSITE" id="PS51186"/>
    </source>
</evidence>
<dbReference type="CDD" id="cd04301">
    <property type="entry name" value="NAT_SF"/>
    <property type="match status" value="1"/>
</dbReference>
<dbReference type="Proteomes" id="UP000218810">
    <property type="component" value="Unassembled WGS sequence"/>
</dbReference>